<dbReference type="GO" id="GO:0008942">
    <property type="term" value="F:nitrite reductase [NAD(P)H] activity"/>
    <property type="evidence" value="ECO:0007669"/>
    <property type="project" value="InterPro"/>
</dbReference>
<dbReference type="NCBIfam" id="TIGR02378">
    <property type="entry name" value="nirD_assim_sml"/>
    <property type="match status" value="1"/>
</dbReference>
<dbReference type="InterPro" id="IPR036922">
    <property type="entry name" value="Rieske_2Fe-2S_sf"/>
</dbReference>
<dbReference type="AlphaFoldDB" id="A0A2W2AX56"/>
<dbReference type="PANTHER" id="PTHR40562:SF1">
    <property type="entry name" value="NITRITE REDUCTASE (NADH) SMALL SUBUNIT"/>
    <property type="match status" value="1"/>
</dbReference>
<dbReference type="InterPro" id="IPR017941">
    <property type="entry name" value="Rieske_2Fe-2S"/>
</dbReference>
<evidence type="ECO:0000256" key="5">
    <source>
        <dbReference type="ARBA" id="ARBA00023014"/>
    </source>
</evidence>
<evidence type="ECO:0000256" key="4">
    <source>
        <dbReference type="ARBA" id="ARBA00023004"/>
    </source>
</evidence>
<evidence type="ECO:0000256" key="6">
    <source>
        <dbReference type="ARBA" id="ARBA00023063"/>
    </source>
</evidence>
<dbReference type="Proteomes" id="UP000248764">
    <property type="component" value="Unassembled WGS sequence"/>
</dbReference>
<protein>
    <submittedName>
        <fullName evidence="8">Nitrite reductase (NAD(P)H) small subunit</fullName>
    </submittedName>
</protein>
<feature type="domain" description="Rieske" evidence="7">
    <location>
        <begin position="10"/>
        <end position="110"/>
    </location>
</feature>
<accession>A0A2W2AX56</accession>
<dbReference type="InterPro" id="IPR012748">
    <property type="entry name" value="Rieske-like_NirD"/>
</dbReference>
<dbReference type="SUPFAM" id="SSF50022">
    <property type="entry name" value="ISP domain"/>
    <property type="match status" value="1"/>
</dbReference>
<keyword evidence="3" id="KW-0560">Oxidoreductase</keyword>
<dbReference type="Gene3D" id="2.102.10.10">
    <property type="entry name" value="Rieske [2Fe-2S] iron-sulphur domain"/>
    <property type="match status" value="1"/>
</dbReference>
<evidence type="ECO:0000256" key="3">
    <source>
        <dbReference type="ARBA" id="ARBA00023002"/>
    </source>
</evidence>
<evidence type="ECO:0000256" key="2">
    <source>
        <dbReference type="ARBA" id="ARBA00022723"/>
    </source>
</evidence>
<keyword evidence="9" id="KW-1185">Reference proteome</keyword>
<dbReference type="EMBL" id="POTW01000120">
    <property type="protein sequence ID" value="PZF79725.1"/>
    <property type="molecule type" value="Genomic_DNA"/>
</dbReference>
<keyword evidence="5" id="KW-0411">Iron-sulfur</keyword>
<evidence type="ECO:0000313" key="8">
    <source>
        <dbReference type="EMBL" id="PZF79725.1"/>
    </source>
</evidence>
<dbReference type="GO" id="GO:0042128">
    <property type="term" value="P:nitrate assimilation"/>
    <property type="evidence" value="ECO:0007669"/>
    <property type="project" value="UniProtKB-KW"/>
</dbReference>
<reference evidence="8 9" key="1">
    <citation type="submission" date="2018-01" db="EMBL/GenBank/DDBJ databases">
        <title>Draft genome sequence of Jiangella sp. GTF31.</title>
        <authorList>
            <person name="Sahin N."/>
            <person name="Ay H."/>
            <person name="Saygin H."/>
        </authorList>
    </citation>
    <scope>NUCLEOTIDE SEQUENCE [LARGE SCALE GENOMIC DNA]</scope>
    <source>
        <strain evidence="8 9">GTF31</strain>
    </source>
</reference>
<comment type="caution">
    <text evidence="8">The sequence shown here is derived from an EMBL/GenBank/DDBJ whole genome shotgun (WGS) entry which is preliminary data.</text>
</comment>
<organism evidence="8 9">
    <name type="scientific">Jiangella anatolica</name>
    <dbReference type="NCBI Taxonomy" id="2670374"/>
    <lineage>
        <taxon>Bacteria</taxon>
        <taxon>Bacillati</taxon>
        <taxon>Actinomycetota</taxon>
        <taxon>Actinomycetes</taxon>
        <taxon>Jiangellales</taxon>
        <taxon>Jiangellaceae</taxon>
        <taxon>Jiangella</taxon>
    </lineage>
</organism>
<evidence type="ECO:0000259" key="7">
    <source>
        <dbReference type="PROSITE" id="PS51296"/>
    </source>
</evidence>
<dbReference type="GO" id="GO:0051537">
    <property type="term" value="F:2 iron, 2 sulfur cluster binding"/>
    <property type="evidence" value="ECO:0007669"/>
    <property type="project" value="UniProtKB-KW"/>
</dbReference>
<dbReference type="GO" id="GO:0004497">
    <property type="term" value="F:monooxygenase activity"/>
    <property type="evidence" value="ECO:0007669"/>
    <property type="project" value="UniProtKB-ARBA"/>
</dbReference>
<keyword evidence="2" id="KW-0479">Metal-binding</keyword>
<dbReference type="RefSeq" id="WP_111258251.1">
    <property type="nucleotide sequence ID" value="NZ_POTW01000120.1"/>
</dbReference>
<name>A0A2W2AX56_9ACTN</name>
<evidence type="ECO:0000256" key="1">
    <source>
        <dbReference type="ARBA" id="ARBA00022714"/>
    </source>
</evidence>
<keyword evidence="1" id="KW-0001">2Fe-2S</keyword>
<dbReference type="GO" id="GO:0046872">
    <property type="term" value="F:metal ion binding"/>
    <property type="evidence" value="ECO:0007669"/>
    <property type="project" value="UniProtKB-KW"/>
</dbReference>
<dbReference type="PANTHER" id="PTHR40562">
    <property type="match status" value="1"/>
</dbReference>
<gene>
    <name evidence="8" type="primary">nirD</name>
    <name evidence="8" type="ORF">C1I92_29690</name>
</gene>
<keyword evidence="4" id="KW-0408">Iron</keyword>
<dbReference type="Pfam" id="PF13806">
    <property type="entry name" value="Rieske_2"/>
    <property type="match status" value="1"/>
</dbReference>
<sequence>MTVIDVRLWTVVCSYDRLPPERGVAALVGDAQVAVFRTFGGDVFALDNRDPFSGAYVLSRGIVGSRGAEPTVASPLHKQVFSLVTGECLDEPGVAVPVYEVRVRDGDVEVAVP</sequence>
<dbReference type="PROSITE" id="PS51296">
    <property type="entry name" value="RIESKE"/>
    <property type="match status" value="1"/>
</dbReference>
<keyword evidence="6" id="KW-0534">Nitrate assimilation</keyword>
<dbReference type="InterPro" id="IPR017881">
    <property type="entry name" value="NirD"/>
</dbReference>
<proteinExistence type="predicted"/>
<dbReference type="GO" id="GO:0016705">
    <property type="term" value="F:oxidoreductase activity, acting on paired donors, with incorporation or reduction of molecular oxygen"/>
    <property type="evidence" value="ECO:0007669"/>
    <property type="project" value="UniProtKB-ARBA"/>
</dbReference>
<dbReference type="PROSITE" id="PS51300">
    <property type="entry name" value="NIRD"/>
    <property type="match status" value="1"/>
</dbReference>
<dbReference type="CDD" id="cd03529">
    <property type="entry name" value="Rieske_NirD"/>
    <property type="match status" value="1"/>
</dbReference>
<evidence type="ECO:0000313" key="9">
    <source>
        <dbReference type="Proteomes" id="UP000248764"/>
    </source>
</evidence>